<feature type="transmembrane region" description="Helical" evidence="1">
    <location>
        <begin position="93"/>
        <end position="115"/>
    </location>
</feature>
<dbReference type="SUPFAM" id="SSF48652">
    <property type="entry name" value="Tetraspanin"/>
    <property type="match status" value="1"/>
</dbReference>
<keyword evidence="1" id="KW-1133">Transmembrane helix</keyword>
<proteinExistence type="predicted"/>
<name>A0AAD5WJ69_PARTN</name>
<keyword evidence="1" id="KW-0812">Transmembrane</keyword>
<evidence type="ECO:0000313" key="2">
    <source>
        <dbReference type="EMBL" id="KAJ1371780.1"/>
    </source>
</evidence>
<sequence>MVLLSCRATPFRRQLFVNISACAFALSMLSLCALIVLEIYAYITLERAEIMRLLDTTMPVINRKAIAVLVLICVVLLIQLFSINIVRGQNVENIFLMSLAPAAMLFSGVLCTVYANKFNSAVATGLLQKIAQYDDNLGNRLFVDKLQSFYNCCGVNGDEDYRDLSSVKLYGHKKRNTSLGTHRAQKHDGVDFGIEVTILVQEQKASARKILEAFWINTTNPIINRREECLVITPHCRVTRRYKRVQMTVPFVFFHLRVASQWNAQNISWLNWAFRVISSMKDGTKPKVGKTVLEHHAKN</sequence>
<feature type="transmembrane region" description="Helical" evidence="1">
    <location>
        <begin position="65"/>
        <end position="86"/>
    </location>
</feature>
<reference evidence="2" key="1">
    <citation type="submission" date="2021-06" db="EMBL/GenBank/DDBJ databases">
        <title>Parelaphostrongylus tenuis whole genome reference sequence.</title>
        <authorList>
            <person name="Garwood T.J."/>
            <person name="Larsen P.A."/>
            <person name="Fountain-Jones N.M."/>
            <person name="Garbe J.R."/>
            <person name="Macchietto M.G."/>
            <person name="Kania S.A."/>
            <person name="Gerhold R.W."/>
            <person name="Richards J.E."/>
            <person name="Wolf T.M."/>
        </authorList>
    </citation>
    <scope>NUCLEOTIDE SEQUENCE</scope>
    <source>
        <strain evidence="2">MNPRO001-30</strain>
        <tissue evidence="2">Meninges</tissue>
    </source>
</reference>
<dbReference type="GO" id="GO:0016020">
    <property type="term" value="C:membrane"/>
    <property type="evidence" value="ECO:0007669"/>
    <property type="project" value="InterPro"/>
</dbReference>
<dbReference type="EMBL" id="JAHQIW010007041">
    <property type="protein sequence ID" value="KAJ1371780.1"/>
    <property type="molecule type" value="Genomic_DNA"/>
</dbReference>
<dbReference type="Gene3D" id="1.10.1450.10">
    <property type="entry name" value="Tetraspanin"/>
    <property type="match status" value="1"/>
</dbReference>
<keyword evidence="1" id="KW-0472">Membrane</keyword>
<keyword evidence="3" id="KW-1185">Reference proteome</keyword>
<protein>
    <recommendedName>
        <fullName evidence="4">Tetraspanin</fullName>
    </recommendedName>
</protein>
<organism evidence="2 3">
    <name type="scientific">Parelaphostrongylus tenuis</name>
    <name type="common">Meningeal worm</name>
    <dbReference type="NCBI Taxonomy" id="148309"/>
    <lineage>
        <taxon>Eukaryota</taxon>
        <taxon>Metazoa</taxon>
        <taxon>Ecdysozoa</taxon>
        <taxon>Nematoda</taxon>
        <taxon>Chromadorea</taxon>
        <taxon>Rhabditida</taxon>
        <taxon>Rhabditina</taxon>
        <taxon>Rhabditomorpha</taxon>
        <taxon>Strongyloidea</taxon>
        <taxon>Metastrongylidae</taxon>
        <taxon>Parelaphostrongylus</taxon>
    </lineage>
</organism>
<accession>A0AAD5WJ69</accession>
<gene>
    <name evidence="2" type="ORF">KIN20_033785</name>
</gene>
<evidence type="ECO:0008006" key="4">
    <source>
        <dbReference type="Google" id="ProtNLM"/>
    </source>
</evidence>
<comment type="caution">
    <text evidence="2">The sequence shown here is derived from an EMBL/GenBank/DDBJ whole genome shotgun (WGS) entry which is preliminary data.</text>
</comment>
<dbReference type="InterPro" id="IPR008952">
    <property type="entry name" value="Tetraspanin_EC2_sf"/>
</dbReference>
<evidence type="ECO:0000256" key="1">
    <source>
        <dbReference type="SAM" id="Phobius"/>
    </source>
</evidence>
<feature type="transmembrane region" description="Helical" evidence="1">
    <location>
        <begin position="21"/>
        <end position="45"/>
    </location>
</feature>
<evidence type="ECO:0000313" key="3">
    <source>
        <dbReference type="Proteomes" id="UP001196413"/>
    </source>
</evidence>
<dbReference type="Proteomes" id="UP001196413">
    <property type="component" value="Unassembled WGS sequence"/>
</dbReference>
<dbReference type="AlphaFoldDB" id="A0AAD5WJ69"/>
<dbReference type="CDD" id="cd03127">
    <property type="entry name" value="tetraspanin_LEL"/>
    <property type="match status" value="1"/>
</dbReference>